<keyword evidence="3" id="KW-0238">DNA-binding</keyword>
<dbReference type="InterPro" id="IPR015187">
    <property type="entry name" value="BRCA2_OB_1"/>
</dbReference>
<organism evidence="9 10">
    <name type="scientific">Tribolium castaneum</name>
    <name type="common">Red flour beetle</name>
    <dbReference type="NCBI Taxonomy" id="7070"/>
    <lineage>
        <taxon>Eukaryota</taxon>
        <taxon>Metazoa</taxon>
        <taxon>Ecdysozoa</taxon>
        <taxon>Arthropoda</taxon>
        <taxon>Hexapoda</taxon>
        <taxon>Insecta</taxon>
        <taxon>Pterygota</taxon>
        <taxon>Neoptera</taxon>
        <taxon>Endopterygota</taxon>
        <taxon>Coleoptera</taxon>
        <taxon>Polyphaga</taxon>
        <taxon>Cucujiformia</taxon>
        <taxon>Tenebrionidae</taxon>
        <taxon>Tenebrionidae incertae sedis</taxon>
        <taxon>Tribolium</taxon>
    </lineage>
</organism>
<dbReference type="Pfam" id="PF09104">
    <property type="entry name" value="BRCA-2_OB3"/>
    <property type="match status" value="1"/>
</dbReference>
<keyword evidence="1" id="KW-0677">Repeat</keyword>
<feature type="domain" description="BRCA2 OB1" evidence="6">
    <location>
        <begin position="564"/>
        <end position="673"/>
    </location>
</feature>
<dbReference type="GO" id="GO:0006355">
    <property type="term" value="P:regulation of DNA-templated transcription"/>
    <property type="evidence" value="ECO:0000318"/>
    <property type="project" value="GO_Central"/>
</dbReference>
<feature type="domain" description="BRCA2 OB3" evidence="7">
    <location>
        <begin position="919"/>
        <end position="1039"/>
    </location>
</feature>
<reference evidence="9 10" key="2">
    <citation type="journal article" date="2010" name="Nucleic Acids Res.">
        <title>BeetleBase in 2010: revisions to provide comprehensive genomic information for Tribolium castaneum.</title>
        <authorList>
            <person name="Kim H.S."/>
            <person name="Murphy T."/>
            <person name="Xia J."/>
            <person name="Caragea D."/>
            <person name="Park Y."/>
            <person name="Beeman R.W."/>
            <person name="Lorenzen M.D."/>
            <person name="Butcher S."/>
            <person name="Manak J.R."/>
            <person name="Brown S.J."/>
        </authorList>
    </citation>
    <scope>GENOME REANNOTATION</scope>
    <source>
        <strain evidence="9 10">Georgia GA2</strain>
    </source>
</reference>
<dbReference type="InterPro" id="IPR036315">
    <property type="entry name" value="BRCA2_hlx_sf"/>
</dbReference>
<dbReference type="Pfam" id="PF09169">
    <property type="entry name" value="BRCA-2_helical"/>
    <property type="match status" value="1"/>
</dbReference>
<evidence type="ECO:0000259" key="6">
    <source>
        <dbReference type="Pfam" id="PF09103"/>
    </source>
</evidence>
<evidence type="ECO:0000256" key="1">
    <source>
        <dbReference type="ARBA" id="ARBA00022737"/>
    </source>
</evidence>
<feature type="domain" description="Breast cancer type 2 susceptibility protein helical" evidence="8">
    <location>
        <begin position="422"/>
        <end position="560"/>
    </location>
</feature>
<keyword evidence="2" id="KW-0227">DNA damage</keyword>
<reference evidence="9 10" key="1">
    <citation type="journal article" date="2008" name="Nature">
        <title>The genome of the model beetle and pest Tribolium castaneum.</title>
        <authorList>
            <consortium name="Tribolium Genome Sequencing Consortium"/>
            <person name="Richards S."/>
            <person name="Gibbs R.A."/>
            <person name="Weinstock G.M."/>
            <person name="Brown S.J."/>
            <person name="Denell R."/>
            <person name="Beeman R.W."/>
            <person name="Gibbs R."/>
            <person name="Beeman R.W."/>
            <person name="Brown S.J."/>
            <person name="Bucher G."/>
            <person name="Friedrich M."/>
            <person name="Grimmelikhuijzen C.J."/>
            <person name="Klingler M."/>
            <person name="Lorenzen M."/>
            <person name="Richards S."/>
            <person name="Roth S."/>
            <person name="Schroder R."/>
            <person name="Tautz D."/>
            <person name="Zdobnov E.M."/>
            <person name="Muzny D."/>
            <person name="Gibbs R.A."/>
            <person name="Weinstock G.M."/>
            <person name="Attaway T."/>
            <person name="Bell S."/>
            <person name="Buhay C.J."/>
            <person name="Chandrabose M.N."/>
            <person name="Chavez D."/>
            <person name="Clerk-Blankenburg K.P."/>
            <person name="Cree A."/>
            <person name="Dao M."/>
            <person name="Davis C."/>
            <person name="Chacko J."/>
            <person name="Dinh H."/>
            <person name="Dugan-Rocha S."/>
            <person name="Fowler G."/>
            <person name="Garner T.T."/>
            <person name="Garnes J."/>
            <person name="Gnirke A."/>
            <person name="Hawes A."/>
            <person name="Hernandez J."/>
            <person name="Hines S."/>
            <person name="Holder M."/>
            <person name="Hume J."/>
            <person name="Jhangiani S.N."/>
            <person name="Joshi V."/>
            <person name="Khan Z.M."/>
            <person name="Jackson L."/>
            <person name="Kovar C."/>
            <person name="Kowis A."/>
            <person name="Lee S."/>
            <person name="Lewis L.R."/>
            <person name="Margolis J."/>
            <person name="Morgan M."/>
            <person name="Nazareth L.V."/>
            <person name="Nguyen N."/>
            <person name="Okwuonu G."/>
            <person name="Parker D."/>
            <person name="Richards S."/>
            <person name="Ruiz S.J."/>
            <person name="Santibanez J."/>
            <person name="Savard J."/>
            <person name="Scherer S.E."/>
            <person name="Schneider B."/>
            <person name="Sodergren E."/>
            <person name="Tautz D."/>
            <person name="Vattahil S."/>
            <person name="Villasana D."/>
            <person name="White C.S."/>
            <person name="Wright R."/>
            <person name="Park Y."/>
            <person name="Beeman R.W."/>
            <person name="Lord J."/>
            <person name="Oppert B."/>
            <person name="Lorenzen M."/>
            <person name="Brown S."/>
            <person name="Wang L."/>
            <person name="Savard J."/>
            <person name="Tautz D."/>
            <person name="Richards S."/>
            <person name="Weinstock G."/>
            <person name="Gibbs R.A."/>
            <person name="Liu Y."/>
            <person name="Worley K."/>
            <person name="Weinstock G."/>
            <person name="Elsik C.G."/>
            <person name="Reese J.T."/>
            <person name="Elhaik E."/>
            <person name="Landan G."/>
            <person name="Graur D."/>
            <person name="Arensburger P."/>
            <person name="Atkinson P."/>
            <person name="Beeman R.W."/>
            <person name="Beidler J."/>
            <person name="Brown S.J."/>
            <person name="Demuth J.P."/>
            <person name="Drury D.W."/>
            <person name="Du Y.Z."/>
            <person name="Fujiwara H."/>
            <person name="Lorenzen M."/>
            <person name="Maselli V."/>
            <person name="Osanai M."/>
            <person name="Park Y."/>
            <person name="Robertson H.M."/>
            <person name="Tu Z."/>
            <person name="Wang J.J."/>
            <person name="Wang S."/>
            <person name="Richards S."/>
            <person name="Song H."/>
            <person name="Zhang L."/>
            <person name="Sodergren E."/>
            <person name="Werner D."/>
            <person name="Stanke M."/>
            <person name="Morgenstern B."/>
            <person name="Solovyev V."/>
            <person name="Kosarev P."/>
            <person name="Brown G."/>
            <person name="Chen H.C."/>
            <person name="Ermolaeva O."/>
            <person name="Hlavina W."/>
            <person name="Kapustin Y."/>
            <person name="Kiryutin B."/>
            <person name="Kitts P."/>
            <person name="Maglott D."/>
            <person name="Pruitt K."/>
            <person name="Sapojnikov V."/>
            <person name="Souvorov A."/>
            <person name="Mackey A.J."/>
            <person name="Waterhouse R.M."/>
            <person name="Wyder S."/>
            <person name="Zdobnov E.M."/>
            <person name="Zdobnov E.M."/>
            <person name="Wyder S."/>
            <person name="Kriventseva E.V."/>
            <person name="Kadowaki T."/>
            <person name="Bork P."/>
            <person name="Aranda M."/>
            <person name="Bao R."/>
            <person name="Beermann A."/>
            <person name="Berns N."/>
            <person name="Bolognesi R."/>
            <person name="Bonneton F."/>
            <person name="Bopp D."/>
            <person name="Brown S.J."/>
            <person name="Bucher G."/>
            <person name="Butts T."/>
            <person name="Chaumot A."/>
            <person name="Denell R.E."/>
            <person name="Ferrier D.E."/>
            <person name="Friedrich M."/>
            <person name="Gordon C.M."/>
            <person name="Jindra M."/>
            <person name="Klingler M."/>
            <person name="Lan Q."/>
            <person name="Lattorff H.M."/>
            <person name="Laudet V."/>
            <person name="von Levetsow C."/>
            <person name="Liu Z."/>
            <person name="Lutz R."/>
            <person name="Lynch J.A."/>
            <person name="da Fonseca R.N."/>
            <person name="Posnien N."/>
            <person name="Reuter R."/>
            <person name="Roth S."/>
            <person name="Savard J."/>
            <person name="Schinko J.B."/>
            <person name="Schmitt C."/>
            <person name="Schoppmeier M."/>
            <person name="Schroder R."/>
            <person name="Shippy T.D."/>
            <person name="Simonnet F."/>
            <person name="Marques-Souza H."/>
            <person name="Tautz D."/>
            <person name="Tomoyasu Y."/>
            <person name="Trauner J."/>
            <person name="Van der Zee M."/>
            <person name="Vervoort M."/>
            <person name="Wittkopp N."/>
            <person name="Wimmer E.A."/>
            <person name="Yang X."/>
            <person name="Jones A.K."/>
            <person name="Sattelle D.B."/>
            <person name="Ebert P.R."/>
            <person name="Nelson D."/>
            <person name="Scott J.G."/>
            <person name="Beeman R.W."/>
            <person name="Muthukrishnan S."/>
            <person name="Kramer K.J."/>
            <person name="Arakane Y."/>
            <person name="Beeman R.W."/>
            <person name="Zhu Q."/>
            <person name="Hogenkamp D."/>
            <person name="Dixit R."/>
            <person name="Oppert B."/>
            <person name="Jiang H."/>
            <person name="Zou Z."/>
            <person name="Marshall J."/>
            <person name="Elpidina E."/>
            <person name="Vinokurov K."/>
            <person name="Oppert C."/>
            <person name="Zou Z."/>
            <person name="Evans J."/>
            <person name="Lu Z."/>
            <person name="Zhao P."/>
            <person name="Sumathipala N."/>
            <person name="Altincicek B."/>
            <person name="Vilcinskas A."/>
            <person name="Williams M."/>
            <person name="Hultmark D."/>
            <person name="Hetru C."/>
            <person name="Jiang H."/>
            <person name="Grimmelikhuijzen C.J."/>
            <person name="Hauser F."/>
            <person name="Cazzamali G."/>
            <person name="Williamson M."/>
            <person name="Park Y."/>
            <person name="Li B."/>
            <person name="Tanaka Y."/>
            <person name="Predel R."/>
            <person name="Neupert S."/>
            <person name="Schachtner J."/>
            <person name="Verleyen P."/>
            <person name="Raible F."/>
            <person name="Bork P."/>
            <person name="Friedrich M."/>
            <person name="Walden K.K."/>
            <person name="Robertson H.M."/>
            <person name="Angeli S."/>
            <person name="Foret S."/>
            <person name="Bucher G."/>
            <person name="Schuetz S."/>
            <person name="Maleszka R."/>
            <person name="Wimmer E.A."/>
            <person name="Beeman R.W."/>
            <person name="Lorenzen M."/>
            <person name="Tomoyasu Y."/>
            <person name="Miller S.C."/>
            <person name="Grossmann D."/>
            <person name="Bucher G."/>
        </authorList>
    </citation>
    <scope>NUCLEOTIDE SEQUENCE [LARGE SCALE GENOMIC DNA]</scope>
    <source>
        <strain evidence="9 10">Georgia GA2</strain>
    </source>
</reference>
<dbReference type="InterPro" id="IPR015188">
    <property type="entry name" value="BRCA2_OB_3"/>
</dbReference>
<accession>D6WEG4</accession>
<evidence type="ECO:0000256" key="3">
    <source>
        <dbReference type="ARBA" id="ARBA00023125"/>
    </source>
</evidence>
<dbReference type="Gene3D" id="6.10.70.10">
    <property type="match status" value="1"/>
</dbReference>
<dbReference type="PANTHER" id="PTHR11289:SF0">
    <property type="entry name" value="BREAST CANCER TYPE 2 SUSCEPTIBILITY PROTEIN"/>
    <property type="match status" value="1"/>
</dbReference>
<dbReference type="STRING" id="7070.D6WEG4"/>
<proteinExistence type="predicted"/>
<gene>
    <name evidence="9" type="primary">AUGUSTUS-3.0.2_03258</name>
    <name evidence="9" type="ORF">TcasGA2_TC003258</name>
</gene>
<sequence length="1082" mass="124131">MEDRPLSPILSTQISRKWIRSKRSQKKSRVNLTNRFLDASSSNVLTPSQTENFLESIEKDWSLDKNSDDVLKRAEILTPPQGFNCKNEPNKVDNQGFKASDEALKKARTLFDDMLNPEGCNKELSTGFAGFKTASGKNSLRSENAVKEARNRNSNEGTTTSFVGFKTASGKSSLMSKSAIKQARNKLSEDFNTKISEYNASFSGFKTASGKCTVMSERAINQARNKLNENFNFEDVKNAKKSDLSDEFRGFSQDMIEKNRKKLDEFRSIVTQFNKGVKKEKNLETVREFPKNRGFQSVNLSKDRLEKARQLFQGLDDSFGRKRRFFEQEKFGFSPVRKNPSVYNSTPLKNTSFTCLESDVTPIKKIKNETIITQNDRFVIQSCTKGNLDTWLQNLQNERKILEVKLKVIIEKEKVLNLQKEILENRVQRQSGILFTRKENSERVLLKHGINIDSCRVSSEINSENSPNVHLKEKLPMIKTLDGACVVPNVDNFVGLSEIEVAFNTIPGVETKLIPNGWVQNHFRWIVWKLACYENFNFDCLTVENIMQQLKYRYDREIDRAQRPALRKIYETDDTPQKRMVLCVANIFNLGLNKFELELTDGWYSIRTLIDTPLCQQIANGKIQIGTKLVIFGAELLNCDGCHPLEAPDSVRLKIHCNSTRRALWHAKLGYQKCPDPCLLKLASFYPNGGLIGCIKVYIARVYPLKYLEKQNTHSVWRNQAAEDLRVIEWESHIRDNLQKMEETIRKDYEMNRTKSKKSNVSVNYSEIRNIHCPETLFNICSNCNDPEGLQELLSDSQKKSIVSYQEQISLTEQVEISRKIEDSINKHETTKRDVTALLTLLVLDAHDPSQDKSYVLKIWKPTSAHLQMFKESTTCHIYNVSLKKIGVLSATNWTKFKPTDYSEEHFTKYNRFLSPISTIKPQFNEFDTVGVVVQITVNSFDQNLWLADNCTNLLFVKTFNGPKSCLLFDKLKVGQVVAITNLILFDKTTDFAQAEANHLTVVSSAPRHKYLQEGLDLLRQQLPKELDTFLQECNQKVAFCTVKSDITKNYKNSSKSLLQTSDIFDDNLDSFYSTIDFDKLK</sequence>
<keyword evidence="10" id="KW-1185">Reference proteome</keyword>
<keyword evidence="4" id="KW-0233">DNA recombination</keyword>
<evidence type="ECO:0000313" key="9">
    <source>
        <dbReference type="EMBL" id="EFA00407.2"/>
    </source>
</evidence>
<evidence type="ECO:0000256" key="2">
    <source>
        <dbReference type="ARBA" id="ARBA00022763"/>
    </source>
</evidence>
<evidence type="ECO:0000256" key="4">
    <source>
        <dbReference type="ARBA" id="ARBA00023172"/>
    </source>
</evidence>
<name>D6WEG4_TRICA</name>
<dbReference type="SUPFAM" id="SSF81878">
    <property type="entry name" value="BRCA2 tower domain"/>
    <property type="match status" value="1"/>
</dbReference>
<evidence type="ECO:0000313" key="10">
    <source>
        <dbReference type="Proteomes" id="UP000007266"/>
    </source>
</evidence>
<dbReference type="GO" id="GO:0003697">
    <property type="term" value="F:single-stranded DNA binding"/>
    <property type="evidence" value="ECO:0000318"/>
    <property type="project" value="GO_Central"/>
</dbReference>
<keyword evidence="5" id="KW-0234">DNA repair</keyword>
<dbReference type="InterPro" id="IPR015525">
    <property type="entry name" value="BRCA2"/>
</dbReference>
<dbReference type="InterPro" id="IPR002093">
    <property type="entry name" value="BRCA2_repeat"/>
</dbReference>
<dbReference type="InterPro" id="IPR015252">
    <property type="entry name" value="BRCA2_hlx"/>
</dbReference>
<protein>
    <submittedName>
        <fullName evidence="9">Uncharacterized protein</fullName>
    </submittedName>
</protein>
<evidence type="ECO:0000259" key="7">
    <source>
        <dbReference type="Pfam" id="PF09104"/>
    </source>
</evidence>
<dbReference type="SUPFAM" id="SSF81872">
    <property type="entry name" value="BRCA2 helical domain"/>
    <property type="match status" value="1"/>
</dbReference>
<evidence type="ECO:0000259" key="8">
    <source>
        <dbReference type="Pfam" id="PF09169"/>
    </source>
</evidence>
<dbReference type="KEGG" id="tca:103312217"/>
<dbReference type="Proteomes" id="UP000007266">
    <property type="component" value="Linkage group 3"/>
</dbReference>
<dbReference type="PROSITE" id="PS50138">
    <property type="entry name" value="BRCA2_REPEAT"/>
    <property type="match status" value="2"/>
</dbReference>
<dbReference type="PANTHER" id="PTHR11289">
    <property type="entry name" value="BREAST CANCER TYPE 2 SUSCEPTIBILITY PROTEIN BRCA2"/>
    <property type="match status" value="1"/>
</dbReference>
<dbReference type="GO" id="GO:0000724">
    <property type="term" value="P:double-strand break repair via homologous recombination"/>
    <property type="evidence" value="ECO:0000318"/>
    <property type="project" value="GO_Central"/>
</dbReference>
<dbReference type="AlphaFoldDB" id="D6WEG4"/>
<dbReference type="EMBL" id="KQ971318">
    <property type="protein sequence ID" value="EFA00407.2"/>
    <property type="molecule type" value="Genomic_DNA"/>
</dbReference>
<dbReference type="CDD" id="cd04493">
    <property type="entry name" value="BRCA2DBD_OB1"/>
    <property type="match status" value="1"/>
</dbReference>
<dbReference type="InParanoid" id="D6WEG4"/>
<dbReference type="OrthoDB" id="21095at2759"/>
<dbReference type="InterPro" id="IPR012340">
    <property type="entry name" value="NA-bd_OB-fold"/>
</dbReference>
<evidence type="ECO:0000256" key="5">
    <source>
        <dbReference type="ARBA" id="ARBA00023204"/>
    </source>
</evidence>
<dbReference type="eggNOG" id="KOG4751">
    <property type="taxonomic scope" value="Eukaryota"/>
</dbReference>
<dbReference type="Pfam" id="PF09103">
    <property type="entry name" value="BRCA-2_OB1"/>
    <property type="match status" value="1"/>
</dbReference>
<dbReference type="GO" id="GO:0005634">
    <property type="term" value="C:nucleus"/>
    <property type="evidence" value="ECO:0000318"/>
    <property type="project" value="GO_Central"/>
</dbReference>
<dbReference type="Gene3D" id="2.40.50.140">
    <property type="entry name" value="Nucleic acid-binding proteins"/>
    <property type="match status" value="3"/>
</dbReference>
<dbReference type="HOGENOM" id="CLU_300417_0_0_1"/>
<dbReference type="SUPFAM" id="SSF50249">
    <property type="entry name" value="Nucleic acid-binding proteins"/>
    <property type="match status" value="3"/>
</dbReference>